<name>A0A6J5RMV9_9CAUD</name>
<reference evidence="2" key="1">
    <citation type="submission" date="2020-05" db="EMBL/GenBank/DDBJ databases">
        <authorList>
            <person name="Chiriac C."/>
            <person name="Salcher M."/>
            <person name="Ghai R."/>
            <person name="Kavagutti S V."/>
        </authorList>
    </citation>
    <scope>NUCLEOTIDE SEQUENCE</scope>
</reference>
<dbReference type="EMBL" id="LR797450">
    <property type="protein sequence ID" value="CAB4217304.1"/>
    <property type="molecule type" value="Genomic_DNA"/>
</dbReference>
<evidence type="ECO:0000313" key="2">
    <source>
        <dbReference type="EMBL" id="CAB4193525.1"/>
    </source>
</evidence>
<evidence type="ECO:0000313" key="4">
    <source>
        <dbReference type="EMBL" id="CAB5231277.1"/>
    </source>
</evidence>
<dbReference type="EMBL" id="LR797075">
    <property type="protein sequence ID" value="CAB4185645.1"/>
    <property type="molecule type" value="Genomic_DNA"/>
</dbReference>
<proteinExistence type="predicted"/>
<protein>
    <submittedName>
        <fullName evidence="2">Uncharacterized protein</fullName>
    </submittedName>
</protein>
<sequence length="134" mass="14916">MRTQPVTFAQTTYIDCYDEQMKKTTLAFEAGKKYDAMITNGLAVIQSIKGEIKFRFSDVLFLPNMPGSKTIYSFIFDKPVTSVAVSFPEKGDRIFAAYNYDFDDILGPISNVTATSAIIEFSEPVTGDIAIIIQ</sequence>
<organism evidence="2">
    <name type="scientific">uncultured Caudovirales phage</name>
    <dbReference type="NCBI Taxonomy" id="2100421"/>
    <lineage>
        <taxon>Viruses</taxon>
        <taxon>Duplodnaviria</taxon>
        <taxon>Heunggongvirae</taxon>
        <taxon>Uroviricota</taxon>
        <taxon>Caudoviricetes</taxon>
        <taxon>Peduoviridae</taxon>
        <taxon>Maltschvirus</taxon>
        <taxon>Maltschvirus maltsch</taxon>
    </lineage>
</organism>
<accession>A0A6J5RMV9</accession>
<evidence type="ECO:0000313" key="1">
    <source>
        <dbReference type="EMBL" id="CAB4185645.1"/>
    </source>
</evidence>
<gene>
    <name evidence="1" type="ORF">UFOVP1127_114</name>
    <name evidence="2" type="ORF">UFOVP1242_96</name>
    <name evidence="3" type="ORF">UFOVP1492_20</name>
    <name evidence="4" type="ORF">UFOVP1580_49</name>
</gene>
<dbReference type="EMBL" id="LR798430">
    <property type="protein sequence ID" value="CAB5231277.1"/>
    <property type="molecule type" value="Genomic_DNA"/>
</dbReference>
<evidence type="ECO:0000313" key="3">
    <source>
        <dbReference type="EMBL" id="CAB4217304.1"/>
    </source>
</evidence>
<dbReference type="EMBL" id="LR797197">
    <property type="protein sequence ID" value="CAB4193525.1"/>
    <property type="molecule type" value="Genomic_DNA"/>
</dbReference>